<dbReference type="GO" id="GO:1903509">
    <property type="term" value="P:liposaccharide metabolic process"/>
    <property type="evidence" value="ECO:0007669"/>
    <property type="project" value="UniProtKB-ARBA"/>
</dbReference>
<gene>
    <name evidence="4" type="ORF">FRX94_02010</name>
</gene>
<protein>
    <submittedName>
        <fullName evidence="4">Glycosyltransferase family 4 protein</fullName>
    </submittedName>
</protein>
<sequence length="362" mass="40438">MQYCAQDDGVAATRKENMRVLHVAECLAGGVLTALEGYVKATPNLEHIVLGNSRRGHNLAMRTVAGSKQFIQLPHNHARAIRAVAKQLHELRPDVLHAHSSYAGVYARLGALGSEVPVVYTPHAISYGRPDFSPPKRALLHAVEKLLSMNTDVFAACSVHERDLLARLNGRVPVVTVPNALPLDHPARRYEWQACAGRKVVGMVGRINEYRDPERFLSIVRRVREQRADVEFEWIGDGDEEQRIRLTAAGVHVTGWLSSEELQRRITALSMLLYTSRWDGFPMVILEAITARVPTIVADIAPLRECPTCARFDDADQAAAKVLAQLDLNEPLAWYWDPLLAEHTFENQRQALIRAYELATAL</sequence>
<dbReference type="PANTHER" id="PTHR45947:SF3">
    <property type="entry name" value="SULFOQUINOVOSYL TRANSFERASE SQD2"/>
    <property type="match status" value="1"/>
</dbReference>
<keyword evidence="2 4" id="KW-0808">Transferase</keyword>
<dbReference type="GO" id="GO:1901137">
    <property type="term" value="P:carbohydrate derivative biosynthetic process"/>
    <property type="evidence" value="ECO:0007669"/>
    <property type="project" value="UniProtKB-ARBA"/>
</dbReference>
<dbReference type="PANTHER" id="PTHR45947">
    <property type="entry name" value="SULFOQUINOVOSYL TRANSFERASE SQD2"/>
    <property type="match status" value="1"/>
</dbReference>
<dbReference type="Pfam" id="PF13692">
    <property type="entry name" value="Glyco_trans_1_4"/>
    <property type="match status" value="1"/>
</dbReference>
<name>A0A5C5USD0_9CORY</name>
<dbReference type="OrthoDB" id="477186at2"/>
<dbReference type="InterPro" id="IPR028098">
    <property type="entry name" value="Glyco_trans_4-like_N"/>
</dbReference>
<keyword evidence="5" id="KW-1185">Reference proteome</keyword>
<dbReference type="GO" id="GO:0016757">
    <property type="term" value="F:glycosyltransferase activity"/>
    <property type="evidence" value="ECO:0007669"/>
    <property type="project" value="UniProtKB-KW"/>
</dbReference>
<dbReference type="Proteomes" id="UP000320791">
    <property type="component" value="Unassembled WGS sequence"/>
</dbReference>
<evidence type="ECO:0000256" key="2">
    <source>
        <dbReference type="ARBA" id="ARBA00022679"/>
    </source>
</evidence>
<dbReference type="Pfam" id="PF13579">
    <property type="entry name" value="Glyco_trans_4_4"/>
    <property type="match status" value="1"/>
</dbReference>
<keyword evidence="1" id="KW-0328">Glycosyltransferase</keyword>
<accession>A0A5C5USD0</accession>
<organism evidence="4 5">
    <name type="scientific">Corynebacterium canis</name>
    <dbReference type="NCBI Taxonomy" id="679663"/>
    <lineage>
        <taxon>Bacteria</taxon>
        <taxon>Bacillati</taxon>
        <taxon>Actinomycetota</taxon>
        <taxon>Actinomycetes</taxon>
        <taxon>Mycobacteriales</taxon>
        <taxon>Corynebacteriaceae</taxon>
        <taxon>Corynebacterium</taxon>
    </lineage>
</organism>
<dbReference type="SUPFAM" id="SSF53756">
    <property type="entry name" value="UDP-Glycosyltransferase/glycogen phosphorylase"/>
    <property type="match status" value="1"/>
</dbReference>
<evidence type="ECO:0000313" key="4">
    <source>
        <dbReference type="EMBL" id="TWT28687.1"/>
    </source>
</evidence>
<dbReference type="InterPro" id="IPR050194">
    <property type="entry name" value="Glycosyltransferase_grp1"/>
</dbReference>
<evidence type="ECO:0000256" key="1">
    <source>
        <dbReference type="ARBA" id="ARBA00022676"/>
    </source>
</evidence>
<proteinExistence type="predicted"/>
<evidence type="ECO:0000259" key="3">
    <source>
        <dbReference type="Pfam" id="PF13579"/>
    </source>
</evidence>
<dbReference type="EMBL" id="VOHM01000003">
    <property type="protein sequence ID" value="TWT28687.1"/>
    <property type="molecule type" value="Genomic_DNA"/>
</dbReference>
<dbReference type="Gene3D" id="3.40.50.2000">
    <property type="entry name" value="Glycogen Phosphorylase B"/>
    <property type="match status" value="2"/>
</dbReference>
<feature type="domain" description="Glycosyltransferase subfamily 4-like N-terminal" evidence="3">
    <location>
        <begin position="76"/>
        <end position="179"/>
    </location>
</feature>
<dbReference type="AlphaFoldDB" id="A0A5C5USD0"/>
<evidence type="ECO:0000313" key="5">
    <source>
        <dbReference type="Proteomes" id="UP000320791"/>
    </source>
</evidence>
<comment type="caution">
    <text evidence="4">The sequence shown here is derived from an EMBL/GenBank/DDBJ whole genome shotgun (WGS) entry which is preliminary data.</text>
</comment>
<reference evidence="4 5" key="1">
    <citation type="submission" date="2019-08" db="EMBL/GenBank/DDBJ databases">
        <authorList>
            <person name="Lei W."/>
        </authorList>
    </citation>
    <scope>NUCLEOTIDE SEQUENCE [LARGE SCALE GENOMIC DNA]</scope>
    <source>
        <strain evidence="4 5">CCUG 58627</strain>
    </source>
</reference>